<evidence type="ECO:0000256" key="3">
    <source>
        <dbReference type="ARBA" id="ARBA00022771"/>
    </source>
</evidence>
<dbReference type="InterPro" id="IPR001870">
    <property type="entry name" value="B30.2/SPRY"/>
</dbReference>
<evidence type="ECO:0000259" key="7">
    <source>
        <dbReference type="PROSITE" id="PS50089"/>
    </source>
</evidence>
<dbReference type="InterPro" id="IPR006574">
    <property type="entry name" value="PRY"/>
</dbReference>
<accession>A0A8P4G8U2</accession>
<dbReference type="PROSITE" id="PS50089">
    <property type="entry name" value="ZF_RING_2"/>
    <property type="match status" value="1"/>
</dbReference>
<evidence type="ECO:0000313" key="10">
    <source>
        <dbReference type="Ensembl" id="ENSDLAP00005076255.1"/>
    </source>
</evidence>
<dbReference type="InterPro" id="IPR013320">
    <property type="entry name" value="ConA-like_dom_sf"/>
</dbReference>
<dbReference type="SUPFAM" id="SSF57850">
    <property type="entry name" value="RING/U-box"/>
    <property type="match status" value="1"/>
</dbReference>
<dbReference type="Pfam" id="PF15227">
    <property type="entry name" value="zf-C3HC4_4"/>
    <property type="match status" value="1"/>
</dbReference>
<dbReference type="SMART" id="SM00184">
    <property type="entry name" value="RING"/>
    <property type="match status" value="1"/>
</dbReference>
<evidence type="ECO:0000256" key="2">
    <source>
        <dbReference type="ARBA" id="ARBA00022723"/>
    </source>
</evidence>
<feature type="domain" description="B box-type" evidence="8">
    <location>
        <begin position="188"/>
        <end position="228"/>
    </location>
</feature>
<dbReference type="CDD" id="cd13733">
    <property type="entry name" value="SPRY_PRY_C-I_1"/>
    <property type="match status" value="1"/>
</dbReference>
<evidence type="ECO:0000256" key="1">
    <source>
        <dbReference type="ARBA" id="ARBA00022588"/>
    </source>
</evidence>
<dbReference type="InterPro" id="IPR051051">
    <property type="entry name" value="E3_ubiq-ligase_TRIM/RNF"/>
</dbReference>
<dbReference type="CDD" id="cd19769">
    <property type="entry name" value="Bbox2_TRIM16-like"/>
    <property type="match status" value="1"/>
</dbReference>
<dbReference type="PRINTS" id="PR01407">
    <property type="entry name" value="BUTYPHLNCDUF"/>
</dbReference>
<proteinExistence type="predicted"/>
<protein>
    <submittedName>
        <fullName evidence="10">Uncharacterized protein</fullName>
    </submittedName>
</protein>
<dbReference type="SMART" id="SM00449">
    <property type="entry name" value="SPRY"/>
    <property type="match status" value="1"/>
</dbReference>
<feature type="domain" description="RING-type" evidence="7">
    <location>
        <begin position="56"/>
        <end position="97"/>
    </location>
</feature>
<evidence type="ECO:0000259" key="9">
    <source>
        <dbReference type="PROSITE" id="PS50188"/>
    </source>
</evidence>
<evidence type="ECO:0000256" key="5">
    <source>
        <dbReference type="ARBA" id="ARBA00022859"/>
    </source>
</evidence>
<dbReference type="PROSITE" id="PS00518">
    <property type="entry name" value="ZF_RING_1"/>
    <property type="match status" value="1"/>
</dbReference>
<organism evidence="10 11">
    <name type="scientific">Dicentrarchus labrax</name>
    <name type="common">European seabass</name>
    <name type="synonym">Morone labrax</name>
    <dbReference type="NCBI Taxonomy" id="13489"/>
    <lineage>
        <taxon>Eukaryota</taxon>
        <taxon>Metazoa</taxon>
        <taxon>Chordata</taxon>
        <taxon>Craniata</taxon>
        <taxon>Vertebrata</taxon>
        <taxon>Euteleostomi</taxon>
        <taxon>Actinopterygii</taxon>
        <taxon>Neopterygii</taxon>
        <taxon>Teleostei</taxon>
        <taxon>Neoteleostei</taxon>
        <taxon>Acanthomorphata</taxon>
        <taxon>Eupercaria</taxon>
        <taxon>Moronidae</taxon>
        <taxon>Dicentrarchus</taxon>
    </lineage>
</organism>
<dbReference type="GO" id="GO:0005737">
    <property type="term" value="C:cytoplasm"/>
    <property type="evidence" value="ECO:0007669"/>
    <property type="project" value="UniProtKB-ARBA"/>
</dbReference>
<keyword evidence="2" id="KW-0479">Metal-binding</keyword>
<evidence type="ECO:0000256" key="6">
    <source>
        <dbReference type="PROSITE-ProRule" id="PRU00024"/>
    </source>
</evidence>
<dbReference type="Gene3D" id="3.30.40.10">
    <property type="entry name" value="Zinc/RING finger domain, C3HC4 (zinc finger)"/>
    <property type="match status" value="1"/>
</dbReference>
<keyword evidence="4" id="KW-0862">Zinc</keyword>
<dbReference type="AlphaFoldDB" id="A0A8P4G8U2"/>
<name>A0A8P4G8U2_DICLA</name>
<reference evidence="10" key="2">
    <citation type="submission" date="2025-09" db="UniProtKB">
        <authorList>
            <consortium name="Ensembl"/>
        </authorList>
    </citation>
    <scope>IDENTIFICATION</scope>
</reference>
<dbReference type="PANTHER" id="PTHR25465">
    <property type="entry name" value="B-BOX DOMAIN CONTAINING"/>
    <property type="match status" value="1"/>
</dbReference>
<dbReference type="SUPFAM" id="SSF49899">
    <property type="entry name" value="Concanavalin A-like lectins/glucanases"/>
    <property type="match status" value="1"/>
</dbReference>
<dbReference type="FunFam" id="2.60.120.920:FF:000004">
    <property type="entry name" value="Butyrophilin subfamily 1 member A1"/>
    <property type="match status" value="1"/>
</dbReference>
<evidence type="ECO:0000259" key="8">
    <source>
        <dbReference type="PROSITE" id="PS50119"/>
    </source>
</evidence>
<dbReference type="GO" id="GO:0008270">
    <property type="term" value="F:zinc ion binding"/>
    <property type="evidence" value="ECO:0007669"/>
    <property type="project" value="UniProtKB-KW"/>
</dbReference>
<feature type="domain" description="B30.2/SPRY" evidence="9">
    <location>
        <begin position="386"/>
        <end position="583"/>
    </location>
</feature>
<dbReference type="InterPro" id="IPR003877">
    <property type="entry name" value="SPRY_dom"/>
</dbReference>
<dbReference type="Pfam" id="PF00643">
    <property type="entry name" value="zf-B_box"/>
    <property type="match status" value="1"/>
</dbReference>
<keyword evidence="11" id="KW-1185">Reference proteome</keyword>
<dbReference type="SMART" id="SM00336">
    <property type="entry name" value="BBOX"/>
    <property type="match status" value="1"/>
</dbReference>
<dbReference type="Proteomes" id="UP000694389">
    <property type="component" value="Unassembled WGS sequence"/>
</dbReference>
<dbReference type="SMART" id="SM00589">
    <property type="entry name" value="PRY"/>
    <property type="match status" value="1"/>
</dbReference>
<dbReference type="GO" id="GO:0045087">
    <property type="term" value="P:innate immune response"/>
    <property type="evidence" value="ECO:0007669"/>
    <property type="project" value="UniProtKB-KW"/>
</dbReference>
<dbReference type="InterPro" id="IPR013083">
    <property type="entry name" value="Znf_RING/FYVE/PHD"/>
</dbReference>
<dbReference type="Gene3D" id="4.10.830.40">
    <property type="match status" value="1"/>
</dbReference>
<dbReference type="SUPFAM" id="SSF57845">
    <property type="entry name" value="B-box zinc-binding domain"/>
    <property type="match status" value="1"/>
</dbReference>
<dbReference type="Ensembl" id="ENSDLAT00005078066.1">
    <property type="protein sequence ID" value="ENSDLAP00005076255.1"/>
    <property type="gene ID" value="ENSDLAG00005034359.1"/>
</dbReference>
<dbReference type="PANTHER" id="PTHR25465:SF32">
    <property type="entry name" value="BLOODTHIRSTY-RELATED GENE FAMILY, MEMBER 16 ISOFORM X1-RELATED"/>
    <property type="match status" value="1"/>
</dbReference>
<dbReference type="PROSITE" id="PS50188">
    <property type="entry name" value="B302_SPRY"/>
    <property type="match status" value="1"/>
</dbReference>
<dbReference type="InterPro" id="IPR000315">
    <property type="entry name" value="Znf_B-box"/>
</dbReference>
<dbReference type="Gene3D" id="2.60.120.920">
    <property type="match status" value="1"/>
</dbReference>
<dbReference type="Pfam" id="PF25600">
    <property type="entry name" value="TRIM_CC"/>
    <property type="match status" value="1"/>
</dbReference>
<reference evidence="10" key="1">
    <citation type="submission" date="2025-08" db="UniProtKB">
        <authorList>
            <consortium name="Ensembl"/>
        </authorList>
    </citation>
    <scope>IDENTIFICATION</scope>
</reference>
<sequence>MGGDWHSDVTTERETKKGGKEPLVSRVFYRSERFRKTSTPDMACASSLIAEENFLCSICLDVFAKPVSIPCGHNFCFDCITHYWDTNNTVALCPLCKEEFYQRPTLRVNIFIAEMAAKVKKSIQEPFCPNPEQAGNGNVLCGICTRLKVTAVKSCLVCFMSYCETHLEPHQRISALKKHKLINPVENLESRICNKHDEPLELFCRMDQMFVCESCKDSDHKTHKIVSLEEEAQMRKAQLGKERQDMDQMVEVRQQKIHEIQGSVEASRNNAAEALSYSMHVMTAVVHYIKRSQAELTKVIHMQQEKTETKTECFIKELEGEIMQIKQNNLKLNQVLLNNDAFVFLENFLSLTITPPKVKDWSDVTLNSDQFAVQGALTKLETTVTREIKMLCDPDLKEMQRHAVDVTLDPDTANPCLNVSEDGKQVTNADRKRNLPNKPQRFDHVLNVLAKEGFSSGKSYYEVQVKDKTQWDLGVANRSINRKGDIRLSPKNGYWTIWLRKGNEFTANTGSTINLHVRETPQKVGVFVDYEEGQVSFYDVDARACIFSFTGCNFTEELFPFFSPCSIDGGKNSAPLILTPVKYNS</sequence>
<keyword evidence="3 6" id="KW-0863">Zinc-finger</keyword>
<evidence type="ECO:0000313" key="11">
    <source>
        <dbReference type="Proteomes" id="UP000694389"/>
    </source>
</evidence>
<dbReference type="Pfam" id="PF00622">
    <property type="entry name" value="SPRY"/>
    <property type="match status" value="1"/>
</dbReference>
<dbReference type="GeneTree" id="ENSGT01040000240385"/>
<dbReference type="Pfam" id="PF13765">
    <property type="entry name" value="PRY"/>
    <property type="match status" value="1"/>
</dbReference>
<dbReference type="InterPro" id="IPR058030">
    <property type="entry name" value="TRIM8/14/16/25/29/45/65_CC"/>
</dbReference>
<dbReference type="Gene3D" id="3.30.160.60">
    <property type="entry name" value="Classic Zinc Finger"/>
    <property type="match status" value="1"/>
</dbReference>
<keyword evidence="1" id="KW-0399">Innate immunity</keyword>
<dbReference type="InterPro" id="IPR017907">
    <property type="entry name" value="Znf_RING_CS"/>
</dbReference>
<dbReference type="InterPro" id="IPR043136">
    <property type="entry name" value="B30.2/SPRY_sf"/>
</dbReference>
<evidence type="ECO:0000256" key="4">
    <source>
        <dbReference type="ARBA" id="ARBA00022833"/>
    </source>
</evidence>
<keyword evidence="5" id="KW-0391">Immunity</keyword>
<dbReference type="PROSITE" id="PS50119">
    <property type="entry name" value="ZF_BBOX"/>
    <property type="match status" value="1"/>
</dbReference>
<dbReference type="InterPro" id="IPR003879">
    <property type="entry name" value="Butyrophylin_SPRY"/>
</dbReference>
<dbReference type="InterPro" id="IPR001841">
    <property type="entry name" value="Znf_RING"/>
</dbReference>